<protein>
    <submittedName>
        <fullName evidence="1">Uncharacterized protein</fullName>
    </submittedName>
</protein>
<sequence length="43" mass="4960">MVVSSINRRAFLGYLNKTILESEANVMFVFGFLFLWIDSTQNS</sequence>
<evidence type="ECO:0000313" key="1">
    <source>
        <dbReference type="EMBL" id="AMV66653.1"/>
    </source>
</evidence>
<name>A0ABM6A2Z8_9LACO</name>
<accession>A0ABM6A2Z8</accession>
<dbReference type="Proteomes" id="UP000076244">
    <property type="component" value="Chromosome"/>
</dbReference>
<gene>
    <name evidence="1" type="ORF">ADU72_0708</name>
</gene>
<dbReference type="EMBL" id="CP012288">
    <property type="protein sequence ID" value="AMV66653.1"/>
    <property type="molecule type" value="Genomic_DNA"/>
</dbReference>
<organism evidence="1 2">
    <name type="scientific">Pediococcus damnosus</name>
    <dbReference type="NCBI Taxonomy" id="51663"/>
    <lineage>
        <taxon>Bacteria</taxon>
        <taxon>Bacillati</taxon>
        <taxon>Bacillota</taxon>
        <taxon>Bacilli</taxon>
        <taxon>Lactobacillales</taxon>
        <taxon>Lactobacillaceae</taxon>
        <taxon>Pediococcus</taxon>
    </lineage>
</organism>
<proteinExistence type="predicted"/>
<keyword evidence="2" id="KW-1185">Reference proteome</keyword>
<evidence type="ECO:0000313" key="2">
    <source>
        <dbReference type="Proteomes" id="UP000076244"/>
    </source>
</evidence>
<reference evidence="1 2" key="1">
    <citation type="journal article" date="2016" name="PLoS ONE">
        <title>The Identification of Novel Diagnostic Marker Genes for the Detection of Beer Spoiling Pediococcus damnosus Strains Using the BlAst Diagnostic Gene findEr.</title>
        <authorList>
            <person name="Behr J."/>
            <person name="Geissler A.J."/>
            <person name="Schmid J."/>
            <person name="Zehe A."/>
            <person name="Vogel R.F."/>
        </authorList>
    </citation>
    <scope>NUCLEOTIDE SEQUENCE [LARGE SCALE GENOMIC DNA]</scope>
    <source>
        <strain evidence="1 2">TMW 2.1535</strain>
    </source>
</reference>